<sequence>MNSPHFAGVLAKPVKAFVYAEMQVSVPFENAPWRDRNPVLKTQPGLLAKTWLSGLRTNTLGGFYAFDSVETAWAYALDVVPKTAIAVQAAPYTRVFNASQSEEANRYSNSPYFD</sequence>
<keyword evidence="2" id="KW-1185">Reference proteome</keyword>
<evidence type="ECO:0000313" key="2">
    <source>
        <dbReference type="Proteomes" id="UP000283063"/>
    </source>
</evidence>
<dbReference type="OrthoDB" id="1440627at2"/>
<dbReference type="EMBL" id="CP033219">
    <property type="protein sequence ID" value="AZV80272.1"/>
    <property type="molecule type" value="Genomic_DNA"/>
</dbReference>
<protein>
    <recommendedName>
        <fullName evidence="3">Monooxygenase</fullName>
    </recommendedName>
</protein>
<dbReference type="SUPFAM" id="SSF54909">
    <property type="entry name" value="Dimeric alpha+beta barrel"/>
    <property type="match status" value="1"/>
</dbReference>
<accession>A0A3T0N8I4</accession>
<dbReference type="Proteomes" id="UP000283063">
    <property type="component" value="Chromosome"/>
</dbReference>
<evidence type="ECO:0000313" key="1">
    <source>
        <dbReference type="EMBL" id="AZV80272.1"/>
    </source>
</evidence>
<dbReference type="KEGG" id="sedi:EBB79_02735"/>
<reference evidence="1 2" key="1">
    <citation type="submission" date="2018-10" db="EMBL/GenBank/DDBJ databases">
        <title>Parasedimentitalea marina sp. nov., a psychrophilic bacterium isolated from deep seawater of the New Britain Trench.</title>
        <authorList>
            <person name="Cao J."/>
        </authorList>
    </citation>
    <scope>NUCLEOTIDE SEQUENCE [LARGE SCALE GENOMIC DNA]</scope>
    <source>
        <strain evidence="1 2">W43</strain>
    </source>
</reference>
<dbReference type="InterPro" id="IPR011008">
    <property type="entry name" value="Dimeric_a/b-barrel"/>
</dbReference>
<gene>
    <name evidence="1" type="ORF">EBB79_02735</name>
</gene>
<proteinExistence type="predicted"/>
<name>A0A3T0N8I4_9RHOB</name>
<evidence type="ECO:0008006" key="3">
    <source>
        <dbReference type="Google" id="ProtNLM"/>
    </source>
</evidence>
<dbReference type="Gene3D" id="3.30.70.100">
    <property type="match status" value="1"/>
</dbReference>
<dbReference type="AlphaFoldDB" id="A0A3T0N8I4"/>
<organism evidence="1 2">
    <name type="scientific">Parasedimentitalea marina</name>
    <dbReference type="NCBI Taxonomy" id="2483033"/>
    <lineage>
        <taxon>Bacteria</taxon>
        <taxon>Pseudomonadati</taxon>
        <taxon>Pseudomonadota</taxon>
        <taxon>Alphaproteobacteria</taxon>
        <taxon>Rhodobacterales</taxon>
        <taxon>Paracoccaceae</taxon>
        <taxon>Parasedimentitalea</taxon>
    </lineage>
</organism>